<dbReference type="EMBL" id="JBHTAI010000003">
    <property type="protein sequence ID" value="MFC7147874.1"/>
    <property type="molecule type" value="Genomic_DNA"/>
</dbReference>
<sequence length="252" mass="27343">MKESDNWNQEGVYPPPPGPEAANAGEAARQHWPPGYGAPHPYPERLSERRKKKWVAGLLAFFIPGTGHMYLGLMVKGVVLMMLLFLDITALIQAGLNGNTLSIALLAFLIPIIYFYSLFDAIQRTDAINDRTGTKAQGPGYRAGWAPTPAPSPSPAYPPYPEQRHAEQAPYAEAPPSTPPQAPRPQTEYGVPPVGIMIVAGAGVLMLLMSGSGWTNRIFSSAGSVFGAIVLIGAGVFFWFWENRGHKKTDRS</sequence>
<comment type="caution">
    <text evidence="3">The sequence shown here is derived from an EMBL/GenBank/DDBJ whole genome shotgun (WGS) entry which is preliminary data.</text>
</comment>
<proteinExistence type="predicted"/>
<keyword evidence="2" id="KW-0472">Membrane</keyword>
<keyword evidence="4" id="KW-1185">Reference proteome</keyword>
<feature type="region of interest" description="Disordered" evidence="1">
    <location>
        <begin position="1"/>
        <end position="34"/>
    </location>
</feature>
<gene>
    <name evidence="3" type="ORF">ACFQMJ_04940</name>
</gene>
<evidence type="ECO:0000313" key="4">
    <source>
        <dbReference type="Proteomes" id="UP001596378"/>
    </source>
</evidence>
<protein>
    <recommendedName>
        <fullName evidence="5">TM2 domain-containing protein</fullName>
    </recommendedName>
</protein>
<feature type="transmembrane region" description="Helical" evidence="2">
    <location>
        <begin position="54"/>
        <end position="71"/>
    </location>
</feature>
<keyword evidence="2" id="KW-0812">Transmembrane</keyword>
<dbReference type="RefSeq" id="WP_378051086.1">
    <property type="nucleotide sequence ID" value="NZ_JBHMDN010000032.1"/>
</dbReference>
<feature type="transmembrane region" description="Helical" evidence="2">
    <location>
        <begin position="194"/>
        <end position="212"/>
    </location>
</feature>
<feature type="transmembrane region" description="Helical" evidence="2">
    <location>
        <begin position="218"/>
        <end position="241"/>
    </location>
</feature>
<dbReference type="Proteomes" id="UP001596378">
    <property type="component" value="Unassembled WGS sequence"/>
</dbReference>
<keyword evidence="2" id="KW-1133">Transmembrane helix</keyword>
<evidence type="ECO:0000256" key="1">
    <source>
        <dbReference type="SAM" id="MobiDB-lite"/>
    </source>
</evidence>
<evidence type="ECO:0008006" key="5">
    <source>
        <dbReference type="Google" id="ProtNLM"/>
    </source>
</evidence>
<feature type="transmembrane region" description="Helical" evidence="2">
    <location>
        <begin position="102"/>
        <end position="119"/>
    </location>
</feature>
<evidence type="ECO:0000256" key="2">
    <source>
        <dbReference type="SAM" id="Phobius"/>
    </source>
</evidence>
<reference evidence="4" key="1">
    <citation type="journal article" date="2019" name="Int. J. Syst. Evol. Microbiol.">
        <title>The Global Catalogue of Microorganisms (GCM) 10K type strain sequencing project: providing services to taxonomists for standard genome sequencing and annotation.</title>
        <authorList>
            <consortium name="The Broad Institute Genomics Platform"/>
            <consortium name="The Broad Institute Genome Sequencing Center for Infectious Disease"/>
            <person name="Wu L."/>
            <person name="Ma J."/>
        </authorList>
    </citation>
    <scope>NUCLEOTIDE SEQUENCE [LARGE SCALE GENOMIC DNA]</scope>
    <source>
        <strain evidence="4">KCTC 12907</strain>
    </source>
</reference>
<feature type="compositionally biased region" description="Pro residues" evidence="1">
    <location>
        <begin position="148"/>
        <end position="161"/>
    </location>
</feature>
<organism evidence="3 4">
    <name type="scientific">Cohnella cellulosilytica</name>
    <dbReference type="NCBI Taxonomy" id="986710"/>
    <lineage>
        <taxon>Bacteria</taxon>
        <taxon>Bacillati</taxon>
        <taxon>Bacillota</taxon>
        <taxon>Bacilli</taxon>
        <taxon>Bacillales</taxon>
        <taxon>Paenibacillaceae</taxon>
        <taxon>Cohnella</taxon>
    </lineage>
</organism>
<accession>A0ABW2F743</accession>
<evidence type="ECO:0000313" key="3">
    <source>
        <dbReference type="EMBL" id="MFC7147874.1"/>
    </source>
</evidence>
<feature type="region of interest" description="Disordered" evidence="1">
    <location>
        <begin position="132"/>
        <end position="187"/>
    </location>
</feature>
<name>A0ABW2F743_9BACL</name>